<feature type="domain" description="DUF4216" evidence="1">
    <location>
        <begin position="383"/>
        <end position="446"/>
    </location>
</feature>
<dbReference type="EMBL" id="BKCJ010010599">
    <property type="protein sequence ID" value="GEU92309.1"/>
    <property type="molecule type" value="Genomic_DNA"/>
</dbReference>
<evidence type="ECO:0000259" key="1">
    <source>
        <dbReference type="Pfam" id="PF13952"/>
    </source>
</evidence>
<organism evidence="2">
    <name type="scientific">Tanacetum cinerariifolium</name>
    <name type="common">Dalmatian daisy</name>
    <name type="synonym">Chrysanthemum cinerariifolium</name>
    <dbReference type="NCBI Taxonomy" id="118510"/>
    <lineage>
        <taxon>Eukaryota</taxon>
        <taxon>Viridiplantae</taxon>
        <taxon>Streptophyta</taxon>
        <taxon>Embryophyta</taxon>
        <taxon>Tracheophyta</taxon>
        <taxon>Spermatophyta</taxon>
        <taxon>Magnoliopsida</taxon>
        <taxon>eudicotyledons</taxon>
        <taxon>Gunneridae</taxon>
        <taxon>Pentapetalae</taxon>
        <taxon>asterids</taxon>
        <taxon>campanulids</taxon>
        <taxon>Asterales</taxon>
        <taxon>Asteraceae</taxon>
        <taxon>Asteroideae</taxon>
        <taxon>Anthemideae</taxon>
        <taxon>Anthemidinae</taxon>
        <taxon>Tanacetum</taxon>
    </lineage>
</organism>
<dbReference type="PANTHER" id="PTHR48258:SF9">
    <property type="entry name" value="OS01G0348150 PROTEIN"/>
    <property type="match status" value="1"/>
</dbReference>
<proteinExistence type="predicted"/>
<dbReference type="Pfam" id="PF13952">
    <property type="entry name" value="DUF4216"/>
    <property type="match status" value="1"/>
</dbReference>
<sequence length="626" mass="71711">MDNEFKEFGDEIRNINFGLSSDGINPFANMSSRHSTWPVLLCIYNLPPWLCMKQKYIMLSLLIQGPKQPGNDIDIYLKPLIKDMQDLWSKGVKVYDAYKKETFQTRAMIFCTISDSPTYGNLSRYKKERKNGMSCLLLNIQGKTKDEVKVRKDMEAMKTIPELAPREIVGKTSTYLPPACYIVSKAEKTKFCQCLSEIKVPSGEIKTFGPTFLRDMYPFERYMGILKGLHDEGTLGHQDFLLNIDDLREAHFTVLQHMTCITPYIYEHKSLLKQQNNQKGQVWLANKHNDTFSHWLKNKVRSTLSNVDKVMADLGFGPIRVVKYQGYVINGYTFYTKEQDDKSTLQNSGVTLIASTIELSTVNRKERSKNTKKAYYGVIQNIWELHYNSTVIPLFKCKWVNNKKGFDVDEDGFTTVNLSINGYRSEPFILAKLATKAFYVKDPNDQRLHAVLYCKRHIVGVENVEDEDEYDQFDEFPPFSIGITPLNEVLDDTAYLRSGHNEGLEDDNELALVDTPKRKKRGPAKLKDNPTEPFKVEFHKSEHAIDLTANVQVAEETTLLMSALQTQVLLETEQAEASSPLEDVPSEMIVGHEDTFHVRVSTKDIMKLWNLDGLNSSILLSFEWGL</sequence>
<dbReference type="InterPro" id="IPR004242">
    <property type="entry name" value="Transposase_21"/>
</dbReference>
<comment type="caution">
    <text evidence="2">The sequence shown here is derived from an EMBL/GenBank/DDBJ whole genome shotgun (WGS) entry which is preliminary data.</text>
</comment>
<dbReference type="AlphaFoldDB" id="A0A6L2P3Z7"/>
<dbReference type="InterPro" id="IPR025312">
    <property type="entry name" value="DUF4216"/>
</dbReference>
<name>A0A6L2P3Z7_TANCI</name>
<reference evidence="2" key="1">
    <citation type="journal article" date="2019" name="Sci. Rep.">
        <title>Draft genome of Tanacetum cinerariifolium, the natural source of mosquito coil.</title>
        <authorList>
            <person name="Yamashiro T."/>
            <person name="Shiraishi A."/>
            <person name="Satake H."/>
            <person name="Nakayama K."/>
        </authorList>
    </citation>
    <scope>NUCLEOTIDE SEQUENCE</scope>
</reference>
<gene>
    <name evidence="2" type="ORF">Tci_064287</name>
</gene>
<protein>
    <recommendedName>
        <fullName evidence="1">DUF4216 domain-containing protein</fullName>
    </recommendedName>
</protein>
<accession>A0A6L2P3Z7</accession>
<dbReference type="Pfam" id="PF02992">
    <property type="entry name" value="Transposase_21"/>
    <property type="match status" value="1"/>
</dbReference>
<evidence type="ECO:0000313" key="2">
    <source>
        <dbReference type="EMBL" id="GEU92309.1"/>
    </source>
</evidence>
<dbReference type="PANTHER" id="PTHR48258">
    <property type="entry name" value="DUF4218 DOMAIN-CONTAINING PROTEIN-RELATED"/>
    <property type="match status" value="1"/>
</dbReference>